<proteinExistence type="predicted"/>
<dbReference type="Gene3D" id="3.40.50.150">
    <property type="entry name" value="Vaccinia Virus protein VP39"/>
    <property type="match status" value="2"/>
</dbReference>
<dbReference type="STRING" id="1618345.UT18_C0009G0081"/>
<sequence length="473" mass="54705">MSEFNYKKYWIKRHNKIKDYSSVGIKSIGNKANELSYNILLKRYEAVLEKLELKKSTTFLDAGAGIGILSSFLAKNKFDVTAIDISTEALDQIKNKRIKTHCSKISTFKNGNFEVVQCFDVLYHITDDGEWQKSIKALCALSKDYVILHQRFLKIKPLINPSHIKFRSYKDITLEMQKNGFREVLSVPSHVVQRVPIYILYKIMPVFLSKIDNFLLKNWPFGLLGISSHEIKVFKQQGEKEKEKISGVIYNIKYFEKEFDGQKSNNKHYNNKAKNVLTMVLPIKRGEKILDIGTCSGTFAFECAKHKCNVIGTDLSAIAIKKCNEISSKKKIENVKFIVCSADKQPFQDEHFDKIIMGDIAEHLKPKIFQRTIKECHRLLKNGGSLIIYTPNKYHLFELLKKNNFLLKKDPTHINLLSKKDICKVLKKNEFKILEAYFRPSHLPVYGVLEEVLINIPIFGNLFRRRICIVAKK</sequence>
<dbReference type="EMBL" id="LBVV01000009">
    <property type="protein sequence ID" value="KKQ94670.1"/>
    <property type="molecule type" value="Genomic_DNA"/>
</dbReference>
<gene>
    <name evidence="2" type="ORF">UT18_C0009G0081</name>
</gene>
<evidence type="ECO:0000259" key="1">
    <source>
        <dbReference type="Pfam" id="PF13847"/>
    </source>
</evidence>
<dbReference type="CDD" id="cd02440">
    <property type="entry name" value="AdoMet_MTases"/>
    <property type="match status" value="2"/>
</dbReference>
<name>A0A0G0M2X9_UNCC2</name>
<organism evidence="2 3">
    <name type="scientific">candidate division CPR2 bacterium GW2011_GWC2_39_10</name>
    <dbReference type="NCBI Taxonomy" id="1618345"/>
    <lineage>
        <taxon>Bacteria</taxon>
        <taxon>Bacteria division CPR2</taxon>
    </lineage>
</organism>
<evidence type="ECO:0000313" key="3">
    <source>
        <dbReference type="Proteomes" id="UP000034207"/>
    </source>
</evidence>
<protein>
    <recommendedName>
        <fullName evidence="1">Methyltransferase domain-containing protein</fullName>
    </recommendedName>
</protein>
<reference evidence="2 3" key="1">
    <citation type="journal article" date="2015" name="Nature">
        <title>rRNA introns, odd ribosomes, and small enigmatic genomes across a large radiation of phyla.</title>
        <authorList>
            <person name="Brown C.T."/>
            <person name="Hug L.A."/>
            <person name="Thomas B.C."/>
            <person name="Sharon I."/>
            <person name="Castelle C.J."/>
            <person name="Singh A."/>
            <person name="Wilkins M.J."/>
            <person name="Williams K.H."/>
            <person name="Banfield J.F."/>
        </authorList>
    </citation>
    <scope>NUCLEOTIDE SEQUENCE [LARGE SCALE GENOMIC DNA]</scope>
</reference>
<dbReference type="SUPFAM" id="SSF53335">
    <property type="entry name" value="S-adenosyl-L-methionine-dependent methyltransferases"/>
    <property type="match status" value="2"/>
</dbReference>
<dbReference type="InterPro" id="IPR029063">
    <property type="entry name" value="SAM-dependent_MTases_sf"/>
</dbReference>
<feature type="domain" description="Methyltransferase" evidence="1">
    <location>
        <begin position="284"/>
        <end position="427"/>
    </location>
</feature>
<accession>A0A0G0M2X9</accession>
<evidence type="ECO:0000313" key="2">
    <source>
        <dbReference type="EMBL" id="KKQ94670.1"/>
    </source>
</evidence>
<comment type="caution">
    <text evidence="2">The sequence shown here is derived from an EMBL/GenBank/DDBJ whole genome shotgun (WGS) entry which is preliminary data.</text>
</comment>
<dbReference type="AlphaFoldDB" id="A0A0G0M2X9"/>
<dbReference type="InterPro" id="IPR025714">
    <property type="entry name" value="Methyltranfer_dom"/>
</dbReference>
<dbReference type="PATRIC" id="fig|1618345.3.peg.625"/>
<dbReference type="Pfam" id="PF13489">
    <property type="entry name" value="Methyltransf_23"/>
    <property type="match status" value="1"/>
</dbReference>
<dbReference type="Proteomes" id="UP000034207">
    <property type="component" value="Unassembled WGS sequence"/>
</dbReference>
<dbReference type="Pfam" id="PF13847">
    <property type="entry name" value="Methyltransf_31"/>
    <property type="match status" value="1"/>
</dbReference>
<dbReference type="PANTHER" id="PTHR43861">
    <property type="entry name" value="TRANS-ACONITATE 2-METHYLTRANSFERASE-RELATED"/>
    <property type="match status" value="1"/>
</dbReference>